<dbReference type="EMBL" id="MIPT01000001">
    <property type="protein sequence ID" value="OHT18595.1"/>
    <property type="molecule type" value="Genomic_DNA"/>
</dbReference>
<dbReference type="Proteomes" id="UP000179467">
    <property type="component" value="Unassembled WGS sequence"/>
</dbReference>
<protein>
    <recommendedName>
        <fullName evidence="2">Activator of Hsp90 ATPase homologue 1/2-like C-terminal domain-containing protein</fullName>
    </recommendedName>
</protein>
<dbReference type="RefSeq" id="WP_070932248.1">
    <property type="nucleotide sequence ID" value="NZ_MIPT01000001.1"/>
</dbReference>
<reference evidence="3 4" key="1">
    <citation type="submission" date="2016-09" db="EMBL/GenBank/DDBJ databases">
        <title>Metabolic pathway, cell adaptation mechanisms and a novel monoxygenase revealed through proteogenomic-transcription analysis of a Sphingomonas haloaromaticamans strain degrading the fungicide ortho-phenylphenol.</title>
        <authorList>
            <person name="Perruchon C."/>
            <person name="Papadopoulou E.S."/>
            <person name="Rousidou C."/>
            <person name="Vasileiadis S."/>
            <person name="Tanou G."/>
            <person name="Amoutzias G."/>
            <person name="Molassiotis A."/>
            <person name="Karpouzas D.G."/>
        </authorList>
    </citation>
    <scope>NUCLEOTIDE SEQUENCE [LARGE SCALE GENOMIC DNA]</scope>
    <source>
        <strain evidence="3 4">P3</strain>
    </source>
</reference>
<dbReference type="InterPro" id="IPR023393">
    <property type="entry name" value="START-like_dom_sf"/>
</dbReference>
<evidence type="ECO:0000313" key="4">
    <source>
        <dbReference type="Proteomes" id="UP000179467"/>
    </source>
</evidence>
<dbReference type="AlphaFoldDB" id="A0A1S1H948"/>
<keyword evidence="4" id="KW-1185">Reference proteome</keyword>
<organism evidence="3 4">
    <name type="scientific">Edaphosphingomonas haloaromaticamans</name>
    <dbReference type="NCBI Taxonomy" id="653954"/>
    <lineage>
        <taxon>Bacteria</taxon>
        <taxon>Pseudomonadati</taxon>
        <taxon>Pseudomonadota</taxon>
        <taxon>Alphaproteobacteria</taxon>
        <taxon>Sphingomonadales</taxon>
        <taxon>Rhizorhabdaceae</taxon>
        <taxon>Edaphosphingomonas</taxon>
    </lineage>
</organism>
<dbReference type="SUPFAM" id="SSF55961">
    <property type="entry name" value="Bet v1-like"/>
    <property type="match status" value="1"/>
</dbReference>
<dbReference type="CDD" id="cd07814">
    <property type="entry name" value="SRPBCC_CalC_Aha1-like"/>
    <property type="match status" value="1"/>
</dbReference>
<feature type="domain" description="Activator of Hsp90 ATPase homologue 1/2-like C-terminal" evidence="2">
    <location>
        <begin position="16"/>
        <end position="157"/>
    </location>
</feature>
<dbReference type="Gene3D" id="3.30.530.20">
    <property type="match status" value="1"/>
</dbReference>
<dbReference type="InterPro" id="IPR013538">
    <property type="entry name" value="ASHA1/2-like_C"/>
</dbReference>
<evidence type="ECO:0000256" key="1">
    <source>
        <dbReference type="ARBA" id="ARBA00006817"/>
    </source>
</evidence>
<proteinExistence type="inferred from homology"/>
<accession>A0A1S1H948</accession>
<name>A0A1S1H948_9SPHN</name>
<comment type="caution">
    <text evidence="3">The sequence shown here is derived from an EMBL/GenBank/DDBJ whole genome shotgun (WGS) entry which is preliminary data.</text>
</comment>
<sequence>MRERMKASIVVERTYKAPIEELWALWTTKEGFASWWGPQGFRADVHMLDGRPGGALHYDMVADTPEMVAAMREMGESPSHETRGTFTEFKPHERLVLTHIIDFLPGVEPYENEIVVQFFPVADGQVRMVVTLSAMHDPEFTRMQQEGFASQLSKLDQRYGWRG</sequence>
<evidence type="ECO:0000259" key="2">
    <source>
        <dbReference type="Pfam" id="PF08327"/>
    </source>
</evidence>
<dbReference type="Pfam" id="PF08327">
    <property type="entry name" value="AHSA1"/>
    <property type="match status" value="1"/>
</dbReference>
<evidence type="ECO:0000313" key="3">
    <source>
        <dbReference type="EMBL" id="OHT18595.1"/>
    </source>
</evidence>
<gene>
    <name evidence="3" type="ORF">BHE75_00569</name>
</gene>
<comment type="similarity">
    <text evidence="1">Belongs to the AHA1 family.</text>
</comment>